<dbReference type="InterPro" id="IPR050366">
    <property type="entry name" value="BP-dependent_transpt_permease"/>
</dbReference>
<feature type="transmembrane region" description="Helical" evidence="7">
    <location>
        <begin position="264"/>
        <end position="286"/>
    </location>
</feature>
<feature type="transmembrane region" description="Helical" evidence="7">
    <location>
        <begin position="133"/>
        <end position="154"/>
    </location>
</feature>
<dbReference type="PANTHER" id="PTHR43386:SF1">
    <property type="entry name" value="D,D-DIPEPTIDE TRANSPORT SYSTEM PERMEASE PROTEIN DDPC-RELATED"/>
    <property type="match status" value="1"/>
</dbReference>
<dbReference type="InterPro" id="IPR035906">
    <property type="entry name" value="MetI-like_sf"/>
</dbReference>
<feature type="transmembrane region" description="Helical" evidence="7">
    <location>
        <begin position="102"/>
        <end position="126"/>
    </location>
</feature>
<evidence type="ECO:0000259" key="8">
    <source>
        <dbReference type="PROSITE" id="PS50928"/>
    </source>
</evidence>
<comment type="subcellular location">
    <subcellularLocation>
        <location evidence="1 7">Cell membrane</location>
        <topology evidence="1 7">Multi-pass membrane protein</topology>
    </subcellularLocation>
</comment>
<evidence type="ECO:0000256" key="5">
    <source>
        <dbReference type="ARBA" id="ARBA00022989"/>
    </source>
</evidence>
<evidence type="ECO:0000256" key="7">
    <source>
        <dbReference type="RuleBase" id="RU363032"/>
    </source>
</evidence>
<sequence length="301" mass="32760">MEDTLTYEEIKKDIDNLKQEKTSQLALVWSRFKRNKLALIGGIIVLIMVLIAIFAPVLAPHDPYRTAPLRRLEAPSLEHPLGTDAMGRDMLSRLIYGARIELSIGILIILFEGTIGITMGLLAGYFGGWVDSVIMRLVDILRSFPVIILAMAIAGVLGQGVYNVVIALGIVGWTTFARMVRSKILSIKESDYVEAARSIGESTPSIIIRYILPNAVSTAIIMVCIMMPTALIASATLSFLGLGVQPPIASWGSIISAGRDYLLQAPWISTTAGLFIMFTVLGFNFIGDGLRDAFDPTADRS</sequence>
<dbReference type="PROSITE" id="PS50928">
    <property type="entry name" value="ABC_TM1"/>
    <property type="match status" value="1"/>
</dbReference>
<dbReference type="Gene3D" id="1.10.3720.10">
    <property type="entry name" value="MetI-like"/>
    <property type="match status" value="1"/>
</dbReference>
<dbReference type="AlphaFoldDB" id="A0A931F7U7"/>
<proteinExistence type="inferred from homology"/>
<evidence type="ECO:0000256" key="4">
    <source>
        <dbReference type="ARBA" id="ARBA00022692"/>
    </source>
</evidence>
<dbReference type="Pfam" id="PF00528">
    <property type="entry name" value="BPD_transp_1"/>
    <property type="match status" value="1"/>
</dbReference>
<evidence type="ECO:0000256" key="1">
    <source>
        <dbReference type="ARBA" id="ARBA00004651"/>
    </source>
</evidence>
<comment type="similarity">
    <text evidence="7">Belongs to the binding-protein-dependent transport system permease family.</text>
</comment>
<dbReference type="InterPro" id="IPR025966">
    <property type="entry name" value="OppC_N"/>
</dbReference>
<keyword evidence="5 7" id="KW-1133">Transmembrane helix</keyword>
<feature type="transmembrane region" description="Helical" evidence="7">
    <location>
        <begin position="160"/>
        <end position="180"/>
    </location>
</feature>
<reference evidence="9" key="1">
    <citation type="submission" date="2020-11" db="EMBL/GenBank/DDBJ databases">
        <title>Halonatronomonas betainensis gen. nov., sp. nov. a novel haloalkaliphilic representative of the family Halanaerobiacae capable of betaine degradation.</title>
        <authorList>
            <person name="Boltyanskaya Y."/>
            <person name="Kevbrin V."/>
            <person name="Detkova E."/>
            <person name="Grouzdev D.S."/>
            <person name="Koziaeva V."/>
            <person name="Zhilina T."/>
        </authorList>
    </citation>
    <scope>NUCLEOTIDE SEQUENCE</scope>
    <source>
        <strain evidence="9">Z-7014</strain>
    </source>
</reference>
<keyword evidence="2 7" id="KW-0813">Transport</keyword>
<evidence type="ECO:0000313" key="9">
    <source>
        <dbReference type="EMBL" id="MBF8437051.1"/>
    </source>
</evidence>
<keyword evidence="10" id="KW-1185">Reference proteome</keyword>
<dbReference type="CDD" id="cd06261">
    <property type="entry name" value="TM_PBP2"/>
    <property type="match status" value="1"/>
</dbReference>
<feature type="transmembrane region" description="Helical" evidence="7">
    <location>
        <begin position="37"/>
        <end position="59"/>
    </location>
</feature>
<evidence type="ECO:0000313" key="10">
    <source>
        <dbReference type="Proteomes" id="UP000621436"/>
    </source>
</evidence>
<evidence type="ECO:0000256" key="6">
    <source>
        <dbReference type="ARBA" id="ARBA00023136"/>
    </source>
</evidence>
<dbReference type="GO" id="GO:0005886">
    <property type="term" value="C:plasma membrane"/>
    <property type="evidence" value="ECO:0007669"/>
    <property type="project" value="UniProtKB-SubCell"/>
</dbReference>
<dbReference type="InterPro" id="IPR000515">
    <property type="entry name" value="MetI-like"/>
</dbReference>
<dbReference type="RefSeq" id="WP_270453983.1">
    <property type="nucleotide sequence ID" value="NZ_JADPIE010000004.1"/>
</dbReference>
<comment type="caution">
    <text evidence="9">The sequence shown here is derived from an EMBL/GenBank/DDBJ whole genome shotgun (WGS) entry which is preliminary data.</text>
</comment>
<evidence type="ECO:0000256" key="2">
    <source>
        <dbReference type="ARBA" id="ARBA00022448"/>
    </source>
</evidence>
<name>A0A931F7U7_9FIRM</name>
<protein>
    <submittedName>
        <fullName evidence="9">ABC transporter permease</fullName>
    </submittedName>
</protein>
<accession>A0A931F7U7</accession>
<dbReference type="PANTHER" id="PTHR43386">
    <property type="entry name" value="OLIGOPEPTIDE TRANSPORT SYSTEM PERMEASE PROTEIN APPC"/>
    <property type="match status" value="1"/>
</dbReference>
<evidence type="ECO:0000256" key="3">
    <source>
        <dbReference type="ARBA" id="ARBA00022475"/>
    </source>
</evidence>
<dbReference type="Proteomes" id="UP000621436">
    <property type="component" value="Unassembled WGS sequence"/>
</dbReference>
<feature type="transmembrane region" description="Helical" evidence="7">
    <location>
        <begin position="219"/>
        <end position="244"/>
    </location>
</feature>
<dbReference type="EMBL" id="JADPIE010000004">
    <property type="protein sequence ID" value="MBF8437051.1"/>
    <property type="molecule type" value="Genomic_DNA"/>
</dbReference>
<gene>
    <name evidence="9" type="ORF">I0Q91_08180</name>
</gene>
<keyword evidence="4 7" id="KW-0812">Transmembrane</keyword>
<feature type="domain" description="ABC transmembrane type-1" evidence="8">
    <location>
        <begin position="98"/>
        <end position="287"/>
    </location>
</feature>
<dbReference type="SUPFAM" id="SSF161098">
    <property type="entry name" value="MetI-like"/>
    <property type="match status" value="1"/>
</dbReference>
<dbReference type="Pfam" id="PF12911">
    <property type="entry name" value="OppC_N"/>
    <property type="match status" value="1"/>
</dbReference>
<keyword evidence="3" id="KW-1003">Cell membrane</keyword>
<dbReference type="GO" id="GO:0055085">
    <property type="term" value="P:transmembrane transport"/>
    <property type="evidence" value="ECO:0007669"/>
    <property type="project" value="InterPro"/>
</dbReference>
<keyword evidence="6 7" id="KW-0472">Membrane</keyword>
<organism evidence="9 10">
    <name type="scientific">Halonatronomonas betaini</name>
    <dbReference type="NCBI Taxonomy" id="2778430"/>
    <lineage>
        <taxon>Bacteria</taxon>
        <taxon>Bacillati</taxon>
        <taxon>Bacillota</taxon>
        <taxon>Clostridia</taxon>
        <taxon>Halanaerobiales</taxon>
        <taxon>Halarsenatibacteraceae</taxon>
        <taxon>Halonatronomonas</taxon>
    </lineage>
</organism>